<sequence>MVYRPHFFLTSSQIFSSVVYATALFRPTWQTTMSTTPVNPLPTFALPPSHLLSSSTWYDNTGVYKNTRNSVAM</sequence>
<keyword evidence="2" id="KW-1185">Reference proteome</keyword>
<dbReference type="AlphaFoldDB" id="A0A9P7JQU7"/>
<proteinExistence type="predicted"/>
<organism evidence="1 2">
    <name type="scientific">Suillus discolor</name>
    <dbReference type="NCBI Taxonomy" id="1912936"/>
    <lineage>
        <taxon>Eukaryota</taxon>
        <taxon>Fungi</taxon>
        <taxon>Dikarya</taxon>
        <taxon>Basidiomycota</taxon>
        <taxon>Agaricomycotina</taxon>
        <taxon>Agaricomycetes</taxon>
        <taxon>Agaricomycetidae</taxon>
        <taxon>Boletales</taxon>
        <taxon>Suillineae</taxon>
        <taxon>Suillaceae</taxon>
        <taxon>Suillus</taxon>
    </lineage>
</organism>
<comment type="caution">
    <text evidence="1">The sequence shown here is derived from an EMBL/GenBank/DDBJ whole genome shotgun (WGS) entry which is preliminary data.</text>
</comment>
<dbReference type="RefSeq" id="XP_041289420.1">
    <property type="nucleotide sequence ID" value="XM_041441932.1"/>
</dbReference>
<accession>A0A9P7JQU7</accession>
<dbReference type="OrthoDB" id="10540628at2759"/>
<dbReference type="Proteomes" id="UP000823399">
    <property type="component" value="Unassembled WGS sequence"/>
</dbReference>
<reference evidence="1" key="1">
    <citation type="journal article" date="2020" name="New Phytol.">
        <title>Comparative genomics reveals dynamic genome evolution in host specialist ectomycorrhizal fungi.</title>
        <authorList>
            <person name="Lofgren L.A."/>
            <person name="Nguyen N.H."/>
            <person name="Vilgalys R."/>
            <person name="Ruytinx J."/>
            <person name="Liao H.L."/>
            <person name="Branco S."/>
            <person name="Kuo A."/>
            <person name="LaButti K."/>
            <person name="Lipzen A."/>
            <person name="Andreopoulos W."/>
            <person name="Pangilinan J."/>
            <person name="Riley R."/>
            <person name="Hundley H."/>
            <person name="Na H."/>
            <person name="Barry K."/>
            <person name="Grigoriev I.V."/>
            <person name="Stajich J.E."/>
            <person name="Kennedy P.G."/>
        </authorList>
    </citation>
    <scope>NUCLEOTIDE SEQUENCE</scope>
    <source>
        <strain evidence="1">FC423</strain>
    </source>
</reference>
<evidence type="ECO:0000313" key="1">
    <source>
        <dbReference type="EMBL" id="KAG2100160.1"/>
    </source>
</evidence>
<evidence type="ECO:0000313" key="2">
    <source>
        <dbReference type="Proteomes" id="UP000823399"/>
    </source>
</evidence>
<dbReference type="GeneID" id="64704191"/>
<name>A0A9P7JQU7_9AGAM</name>
<gene>
    <name evidence="1" type="ORF">F5147DRAFT_777065</name>
</gene>
<protein>
    <submittedName>
        <fullName evidence="1">Uncharacterized protein</fullName>
    </submittedName>
</protein>
<dbReference type="EMBL" id="JABBWM010000055">
    <property type="protein sequence ID" value="KAG2100160.1"/>
    <property type="molecule type" value="Genomic_DNA"/>
</dbReference>